<reference evidence="1 2" key="1">
    <citation type="submission" date="2019-08" db="EMBL/GenBank/DDBJ databases">
        <title>Bradyrhizobium hipponensis sp. nov., a rhizobium isolated from a Lupinus angustifolius root nodule in Tunisia.</title>
        <authorList>
            <person name="Off K."/>
            <person name="Rejili M."/>
            <person name="Mars M."/>
            <person name="Brachmann A."/>
            <person name="Marin M."/>
        </authorList>
    </citation>
    <scope>NUCLEOTIDE SEQUENCE [LARGE SCALE GENOMIC DNA]</scope>
    <source>
        <strain evidence="2">aSej3</strain>
    </source>
</reference>
<comment type="caution">
    <text evidence="1">The sequence shown here is derived from an EMBL/GenBank/DDBJ whole genome shotgun (WGS) entry which is preliminary data.</text>
</comment>
<dbReference type="AlphaFoldDB" id="A0A5S4YBG3"/>
<evidence type="ECO:0000313" key="2">
    <source>
        <dbReference type="Proteomes" id="UP000324797"/>
    </source>
</evidence>
<sequence>MRQQNGENQCDGGSTHFKDLVTTANLADWISANSQVASVPAGSLAAEKMKLRAAQPASLEASAEQNHVHLPSEFTNLPDAVILYNFAGRVEWQAVQPANRVNFVLPRPLG</sequence>
<dbReference type="RefSeq" id="WP_148745596.1">
    <property type="nucleotide sequence ID" value="NZ_VSTH01000224.1"/>
</dbReference>
<evidence type="ECO:0000313" key="1">
    <source>
        <dbReference type="EMBL" id="TYO61034.1"/>
    </source>
</evidence>
<gene>
    <name evidence="1" type="ORF">FXV83_40345</name>
</gene>
<organism evidence="1 2">
    <name type="scientific">Bradyrhizobium hipponense</name>
    <dbReference type="NCBI Taxonomy" id="2605638"/>
    <lineage>
        <taxon>Bacteria</taxon>
        <taxon>Pseudomonadati</taxon>
        <taxon>Pseudomonadota</taxon>
        <taxon>Alphaproteobacteria</taxon>
        <taxon>Hyphomicrobiales</taxon>
        <taxon>Nitrobacteraceae</taxon>
        <taxon>Bradyrhizobium</taxon>
    </lineage>
</organism>
<name>A0A5S4YBG3_9BRAD</name>
<accession>A0A5S4YBG3</accession>
<proteinExistence type="predicted"/>
<dbReference type="EMBL" id="VSTH01000224">
    <property type="protein sequence ID" value="TYO61034.1"/>
    <property type="molecule type" value="Genomic_DNA"/>
</dbReference>
<protein>
    <submittedName>
        <fullName evidence="1">Uncharacterized protein</fullName>
    </submittedName>
</protein>
<dbReference type="Proteomes" id="UP000324797">
    <property type="component" value="Unassembled WGS sequence"/>
</dbReference>
<keyword evidence="2" id="KW-1185">Reference proteome</keyword>